<name>A0ABP1CAS7_9GAMM</name>
<dbReference type="EMBL" id="OZ026884">
    <property type="protein sequence ID" value="CAL1241374.1"/>
    <property type="molecule type" value="Genomic_DNA"/>
</dbReference>
<evidence type="ECO:0000256" key="1">
    <source>
        <dbReference type="SAM" id="SignalP"/>
    </source>
</evidence>
<proteinExistence type="predicted"/>
<evidence type="ECO:0000313" key="2">
    <source>
        <dbReference type="EMBL" id="CAL1241374.1"/>
    </source>
</evidence>
<gene>
    <name evidence="2" type="ORF">MECH1_V1_2598</name>
</gene>
<evidence type="ECO:0000313" key="3">
    <source>
        <dbReference type="Proteomes" id="UP001497493"/>
    </source>
</evidence>
<dbReference type="RefSeq" id="WP_348757896.1">
    <property type="nucleotide sequence ID" value="NZ_OZ026884.1"/>
</dbReference>
<keyword evidence="3" id="KW-1185">Reference proteome</keyword>
<keyword evidence="1" id="KW-0732">Signal</keyword>
<feature type="chain" id="PRO_5046925154" evidence="1">
    <location>
        <begin position="22"/>
        <end position="304"/>
    </location>
</feature>
<dbReference type="Proteomes" id="UP001497493">
    <property type="component" value="Chromosome"/>
</dbReference>
<organism evidence="2 3">
    <name type="scientific">Candidatus Methylocalor cossyra</name>
    <dbReference type="NCBI Taxonomy" id="3108543"/>
    <lineage>
        <taxon>Bacteria</taxon>
        <taxon>Pseudomonadati</taxon>
        <taxon>Pseudomonadota</taxon>
        <taxon>Gammaproteobacteria</taxon>
        <taxon>Methylococcales</taxon>
        <taxon>Methylococcaceae</taxon>
        <taxon>Candidatus Methylocalor</taxon>
    </lineage>
</organism>
<sequence>MKLKCPLVLLAALGSVGSAGAAQVIGGTGIGYSTNPITMVARLVFDKKDLKPGAAPLVVKSGDNVAPPEQQDMPITVPPTKSMAWCDPVSNPTERPVPTDFSKCYGWAMFSKWFLIDLSALKKQGVGAVWVSIRASRLEDQTALGDLIPALTVWRGQQNLGSTNHWYPNMFQTTPPFWAWKLTPFTGPGNQGWATAYDSASKNTAAVIGKVPLKGGDKDYLTVAVGGDARHLDPKQKHDVNFQLAVSIAKKKPVQDSTPPPAGGKIDQYGCTVGATCWHPPMNHCMAVSLCNLPQYKGECLCTQ</sequence>
<accession>A0ABP1CAS7</accession>
<protein>
    <submittedName>
        <fullName evidence="2">Uncharacterized protein</fullName>
    </submittedName>
</protein>
<feature type="signal peptide" evidence="1">
    <location>
        <begin position="1"/>
        <end position="21"/>
    </location>
</feature>
<reference evidence="2 3" key="1">
    <citation type="submission" date="2024-04" db="EMBL/GenBank/DDBJ databases">
        <authorList>
            <person name="Cremers G."/>
        </authorList>
    </citation>
    <scope>NUCLEOTIDE SEQUENCE [LARGE SCALE GENOMIC DNA]</scope>
    <source>
        <strain evidence="2">MeCH1-AG</strain>
    </source>
</reference>